<dbReference type="Proteomes" id="UP000030129">
    <property type="component" value="Unassembled WGS sequence"/>
</dbReference>
<organism evidence="2 3">
    <name type="scientific">Flavobacterium beibuense F44-8</name>
    <dbReference type="NCBI Taxonomy" id="1406840"/>
    <lineage>
        <taxon>Bacteria</taxon>
        <taxon>Pseudomonadati</taxon>
        <taxon>Bacteroidota</taxon>
        <taxon>Flavobacteriia</taxon>
        <taxon>Flavobacteriales</taxon>
        <taxon>Flavobacteriaceae</taxon>
        <taxon>Flavobacterium</taxon>
    </lineage>
</organism>
<accession>A0A0A2LMI3</accession>
<dbReference type="RefSeq" id="WP_035132768.1">
    <property type="nucleotide sequence ID" value="NZ_JRLV01000007.1"/>
</dbReference>
<sequence length="132" mass="15011">MKKLLYILLLLPFATMAQEIPTVNGYKTYLDNKQVDITHYFIDPANVANVHTDKTNKEVHITRKEQTELVCLADILKEINKDGANAVIVVNDNLIQKPEAYYMEDNSLSSMSIEKVNEVTRIKITTKNVGEN</sequence>
<dbReference type="STRING" id="1406840.Q763_07570"/>
<name>A0A0A2LMI3_9FLAO</name>
<evidence type="ECO:0000313" key="3">
    <source>
        <dbReference type="Proteomes" id="UP000030129"/>
    </source>
</evidence>
<gene>
    <name evidence="2" type="ORF">Q763_07570</name>
</gene>
<keyword evidence="3" id="KW-1185">Reference proteome</keyword>
<comment type="caution">
    <text evidence="2">The sequence shown here is derived from an EMBL/GenBank/DDBJ whole genome shotgun (WGS) entry which is preliminary data.</text>
</comment>
<keyword evidence="1" id="KW-0732">Signal</keyword>
<proteinExistence type="predicted"/>
<dbReference type="EMBL" id="JRLV01000007">
    <property type="protein sequence ID" value="KGO81497.1"/>
    <property type="molecule type" value="Genomic_DNA"/>
</dbReference>
<evidence type="ECO:0000256" key="1">
    <source>
        <dbReference type="SAM" id="SignalP"/>
    </source>
</evidence>
<feature type="signal peptide" evidence="1">
    <location>
        <begin position="1"/>
        <end position="17"/>
    </location>
</feature>
<evidence type="ECO:0000313" key="2">
    <source>
        <dbReference type="EMBL" id="KGO81497.1"/>
    </source>
</evidence>
<reference evidence="2 3" key="1">
    <citation type="submission" date="2013-09" db="EMBL/GenBank/DDBJ databases">
        <authorList>
            <person name="Zeng Z."/>
            <person name="Chen C."/>
        </authorList>
    </citation>
    <scope>NUCLEOTIDE SEQUENCE [LARGE SCALE GENOMIC DNA]</scope>
    <source>
        <strain evidence="2 3">F44-8</strain>
    </source>
</reference>
<protein>
    <submittedName>
        <fullName evidence="2">Uncharacterized protein</fullName>
    </submittedName>
</protein>
<dbReference type="AlphaFoldDB" id="A0A0A2LMI3"/>
<feature type="chain" id="PRO_5002002310" evidence="1">
    <location>
        <begin position="18"/>
        <end position="132"/>
    </location>
</feature>